<dbReference type="InterPro" id="IPR009057">
    <property type="entry name" value="Homeodomain-like_sf"/>
</dbReference>
<dbReference type="EMBL" id="JBHRYQ010000001">
    <property type="protein sequence ID" value="MFC3812108.1"/>
    <property type="molecule type" value="Genomic_DNA"/>
</dbReference>
<sequence>MENRIIIAAQGLFLRYGIRSVTMEDIAKELGISKKTIYQHFSDKDNLVSRVTDYMLSMEQTKIEVIQKEAKNPIEEQVFNSTMMREMLENINPVLFFDIKKYHPKSWSKYLVFKKVILETVKRNLIKGIEQNLYRKEINVEVLSKLRVETVDLVFNEEYFPGKFYKILEVQLESLDHFMRGILTPAGLEQYEKTRIAN</sequence>
<evidence type="ECO:0000256" key="1">
    <source>
        <dbReference type="ARBA" id="ARBA00022491"/>
    </source>
</evidence>
<organism evidence="7 8">
    <name type="scientific">Lacihabitans lacunae</name>
    <dbReference type="NCBI Taxonomy" id="1028214"/>
    <lineage>
        <taxon>Bacteria</taxon>
        <taxon>Pseudomonadati</taxon>
        <taxon>Bacteroidota</taxon>
        <taxon>Cytophagia</taxon>
        <taxon>Cytophagales</taxon>
        <taxon>Leadbetterellaceae</taxon>
        <taxon>Lacihabitans</taxon>
    </lineage>
</organism>
<dbReference type="InterPro" id="IPR001647">
    <property type="entry name" value="HTH_TetR"/>
</dbReference>
<evidence type="ECO:0000256" key="3">
    <source>
        <dbReference type="ARBA" id="ARBA00023125"/>
    </source>
</evidence>
<keyword evidence="1" id="KW-0678">Repressor</keyword>
<dbReference type="RefSeq" id="WP_379838972.1">
    <property type="nucleotide sequence ID" value="NZ_JBHRYQ010000001.1"/>
</dbReference>
<evidence type="ECO:0000256" key="2">
    <source>
        <dbReference type="ARBA" id="ARBA00023015"/>
    </source>
</evidence>
<proteinExistence type="predicted"/>
<dbReference type="PANTHER" id="PTHR30055:SF175">
    <property type="entry name" value="HTH-TYPE TRANSCRIPTIONAL REPRESSOR KSTR2"/>
    <property type="match status" value="1"/>
</dbReference>
<dbReference type="PROSITE" id="PS50977">
    <property type="entry name" value="HTH_TETR_2"/>
    <property type="match status" value="1"/>
</dbReference>
<keyword evidence="8" id="KW-1185">Reference proteome</keyword>
<protein>
    <submittedName>
        <fullName evidence="7">TetR/AcrR family transcriptional regulator</fullName>
    </submittedName>
</protein>
<evidence type="ECO:0000259" key="6">
    <source>
        <dbReference type="PROSITE" id="PS50977"/>
    </source>
</evidence>
<evidence type="ECO:0000313" key="8">
    <source>
        <dbReference type="Proteomes" id="UP001595616"/>
    </source>
</evidence>
<gene>
    <name evidence="7" type="ORF">ACFOOI_15715</name>
</gene>
<keyword evidence="4" id="KW-0804">Transcription</keyword>
<reference evidence="8" key="1">
    <citation type="journal article" date="2019" name="Int. J. Syst. Evol. Microbiol.">
        <title>The Global Catalogue of Microorganisms (GCM) 10K type strain sequencing project: providing services to taxonomists for standard genome sequencing and annotation.</title>
        <authorList>
            <consortium name="The Broad Institute Genomics Platform"/>
            <consortium name="The Broad Institute Genome Sequencing Center for Infectious Disease"/>
            <person name="Wu L."/>
            <person name="Ma J."/>
        </authorList>
    </citation>
    <scope>NUCLEOTIDE SEQUENCE [LARGE SCALE GENOMIC DNA]</scope>
    <source>
        <strain evidence="8">CECT 7956</strain>
    </source>
</reference>
<keyword evidence="3 5" id="KW-0238">DNA-binding</keyword>
<dbReference type="PRINTS" id="PR00455">
    <property type="entry name" value="HTHTETR"/>
</dbReference>
<feature type="domain" description="HTH tetR-type" evidence="6">
    <location>
        <begin position="1"/>
        <end position="59"/>
    </location>
</feature>
<name>A0ABV7Z113_9BACT</name>
<dbReference type="Proteomes" id="UP001595616">
    <property type="component" value="Unassembled WGS sequence"/>
</dbReference>
<dbReference type="SUPFAM" id="SSF46689">
    <property type="entry name" value="Homeodomain-like"/>
    <property type="match status" value="1"/>
</dbReference>
<dbReference type="Pfam" id="PF00440">
    <property type="entry name" value="TetR_N"/>
    <property type="match status" value="1"/>
</dbReference>
<accession>A0ABV7Z113</accession>
<dbReference type="InterPro" id="IPR050109">
    <property type="entry name" value="HTH-type_TetR-like_transc_reg"/>
</dbReference>
<feature type="DNA-binding region" description="H-T-H motif" evidence="5">
    <location>
        <begin position="22"/>
        <end position="41"/>
    </location>
</feature>
<evidence type="ECO:0000256" key="5">
    <source>
        <dbReference type="PROSITE-ProRule" id="PRU00335"/>
    </source>
</evidence>
<keyword evidence="2" id="KW-0805">Transcription regulation</keyword>
<evidence type="ECO:0000313" key="7">
    <source>
        <dbReference type="EMBL" id="MFC3812108.1"/>
    </source>
</evidence>
<evidence type="ECO:0000256" key="4">
    <source>
        <dbReference type="ARBA" id="ARBA00023163"/>
    </source>
</evidence>
<comment type="caution">
    <text evidence="7">The sequence shown here is derived from an EMBL/GenBank/DDBJ whole genome shotgun (WGS) entry which is preliminary data.</text>
</comment>
<dbReference type="PANTHER" id="PTHR30055">
    <property type="entry name" value="HTH-TYPE TRANSCRIPTIONAL REGULATOR RUTR"/>
    <property type="match status" value="1"/>
</dbReference>
<dbReference type="Gene3D" id="1.10.357.10">
    <property type="entry name" value="Tetracycline Repressor, domain 2"/>
    <property type="match status" value="1"/>
</dbReference>